<sequence length="75" mass="8516">MVKKTSEKVQDLLDSTLTAYSIGKKSGVSQPLITRLRTGSRKVGGIKLETAEKLVEYWEKHKADAFFNIRKDNFN</sequence>
<comment type="caution">
    <text evidence="1">The sequence shown here is derived from an EMBL/GenBank/DDBJ whole genome shotgun (WGS) entry which is preliminary data.</text>
</comment>
<name>A0ABV5WSR5_9LACO</name>
<reference evidence="1 2" key="1">
    <citation type="submission" date="2024-09" db="EMBL/GenBank/DDBJ databases">
        <authorList>
            <person name="Sun Q."/>
            <person name="Mori K."/>
        </authorList>
    </citation>
    <scope>NUCLEOTIDE SEQUENCE [LARGE SCALE GENOMIC DNA]</scope>
    <source>
        <strain evidence="1 2">TBRC 4576</strain>
    </source>
</reference>
<protein>
    <recommendedName>
        <fullName evidence="3">HTH cro/C1-type domain-containing protein</fullName>
    </recommendedName>
</protein>
<proteinExistence type="predicted"/>
<keyword evidence="2" id="KW-1185">Reference proteome</keyword>
<dbReference type="EMBL" id="JBHLZY010000005">
    <property type="protein sequence ID" value="MFB9768751.1"/>
    <property type="molecule type" value="Genomic_DNA"/>
</dbReference>
<gene>
    <name evidence="1" type="ORF">ACFFLI_02540</name>
</gene>
<dbReference type="Proteomes" id="UP001589691">
    <property type="component" value="Unassembled WGS sequence"/>
</dbReference>
<dbReference type="RefSeq" id="WP_137642261.1">
    <property type="nucleotide sequence ID" value="NZ_BJEA01000007.1"/>
</dbReference>
<organism evidence="1 2">
    <name type="scientific">Lactiplantibacillus modestisalitolerans</name>
    <dbReference type="NCBI Taxonomy" id="1457219"/>
    <lineage>
        <taxon>Bacteria</taxon>
        <taxon>Bacillati</taxon>
        <taxon>Bacillota</taxon>
        <taxon>Bacilli</taxon>
        <taxon>Lactobacillales</taxon>
        <taxon>Lactobacillaceae</taxon>
        <taxon>Lactiplantibacillus</taxon>
    </lineage>
</organism>
<evidence type="ECO:0000313" key="2">
    <source>
        <dbReference type="Proteomes" id="UP001589691"/>
    </source>
</evidence>
<evidence type="ECO:0000313" key="1">
    <source>
        <dbReference type="EMBL" id="MFB9768751.1"/>
    </source>
</evidence>
<evidence type="ECO:0008006" key="3">
    <source>
        <dbReference type="Google" id="ProtNLM"/>
    </source>
</evidence>
<accession>A0ABV5WSR5</accession>